<keyword evidence="3 6" id="KW-0560">Oxidoreductase</keyword>
<keyword evidence="5 6" id="KW-0349">Heme</keyword>
<dbReference type="InterPro" id="IPR001128">
    <property type="entry name" value="Cyt_P450"/>
</dbReference>
<gene>
    <name evidence="7" type="ORF">K444DRAFT_594051</name>
</gene>
<dbReference type="InterPro" id="IPR050364">
    <property type="entry name" value="Cytochrome_P450_fung"/>
</dbReference>
<evidence type="ECO:0000313" key="8">
    <source>
        <dbReference type="Proteomes" id="UP000235371"/>
    </source>
</evidence>
<name>A0A2J6T2E8_9HELO</name>
<dbReference type="Gene3D" id="1.10.630.10">
    <property type="entry name" value="Cytochrome P450"/>
    <property type="match status" value="1"/>
</dbReference>
<protein>
    <submittedName>
        <fullName evidence="7">Cytochrome P450</fullName>
    </submittedName>
</protein>
<dbReference type="EMBL" id="KZ613847">
    <property type="protein sequence ID" value="PMD57191.1"/>
    <property type="molecule type" value="Genomic_DNA"/>
</dbReference>
<dbReference type="RefSeq" id="XP_024734095.1">
    <property type="nucleotide sequence ID" value="XM_024878331.1"/>
</dbReference>
<dbReference type="OrthoDB" id="1103324at2759"/>
<dbReference type="Proteomes" id="UP000235371">
    <property type="component" value="Unassembled WGS sequence"/>
</dbReference>
<dbReference type="GO" id="GO:0020037">
    <property type="term" value="F:heme binding"/>
    <property type="evidence" value="ECO:0007669"/>
    <property type="project" value="InterPro"/>
</dbReference>
<dbReference type="PROSITE" id="PS00086">
    <property type="entry name" value="CYTOCHROME_P450"/>
    <property type="match status" value="1"/>
</dbReference>
<dbReference type="GO" id="GO:0005506">
    <property type="term" value="F:iron ion binding"/>
    <property type="evidence" value="ECO:0007669"/>
    <property type="project" value="InterPro"/>
</dbReference>
<keyword evidence="6" id="KW-0503">Monooxygenase</keyword>
<organism evidence="7 8">
    <name type="scientific">Hyaloscypha bicolor E</name>
    <dbReference type="NCBI Taxonomy" id="1095630"/>
    <lineage>
        <taxon>Eukaryota</taxon>
        <taxon>Fungi</taxon>
        <taxon>Dikarya</taxon>
        <taxon>Ascomycota</taxon>
        <taxon>Pezizomycotina</taxon>
        <taxon>Leotiomycetes</taxon>
        <taxon>Helotiales</taxon>
        <taxon>Hyaloscyphaceae</taxon>
        <taxon>Hyaloscypha</taxon>
        <taxon>Hyaloscypha bicolor</taxon>
    </lineage>
</organism>
<dbReference type="GO" id="GO:0016705">
    <property type="term" value="F:oxidoreductase activity, acting on paired donors, with incorporation or reduction of molecular oxygen"/>
    <property type="evidence" value="ECO:0007669"/>
    <property type="project" value="InterPro"/>
</dbReference>
<comment type="similarity">
    <text evidence="1 6">Belongs to the cytochrome P450 family.</text>
</comment>
<evidence type="ECO:0000256" key="2">
    <source>
        <dbReference type="ARBA" id="ARBA00022723"/>
    </source>
</evidence>
<evidence type="ECO:0000313" key="7">
    <source>
        <dbReference type="EMBL" id="PMD57191.1"/>
    </source>
</evidence>
<evidence type="ECO:0000256" key="4">
    <source>
        <dbReference type="ARBA" id="ARBA00023004"/>
    </source>
</evidence>
<dbReference type="SUPFAM" id="SSF48264">
    <property type="entry name" value="Cytochrome P450"/>
    <property type="match status" value="1"/>
</dbReference>
<dbReference type="PRINTS" id="PR00463">
    <property type="entry name" value="EP450I"/>
</dbReference>
<feature type="binding site" description="axial binding residue" evidence="5">
    <location>
        <position position="438"/>
    </location>
    <ligand>
        <name>heme</name>
        <dbReference type="ChEBI" id="CHEBI:30413"/>
    </ligand>
    <ligandPart>
        <name>Fe</name>
        <dbReference type="ChEBI" id="CHEBI:18248"/>
    </ligandPart>
</feature>
<proteinExistence type="inferred from homology"/>
<dbReference type="InterPro" id="IPR002401">
    <property type="entry name" value="Cyt_P450_E_grp-I"/>
</dbReference>
<dbReference type="InterPro" id="IPR036396">
    <property type="entry name" value="Cyt_P450_sf"/>
</dbReference>
<dbReference type="CDD" id="cd11065">
    <property type="entry name" value="CYP64-like"/>
    <property type="match status" value="1"/>
</dbReference>
<keyword evidence="2 5" id="KW-0479">Metal-binding</keyword>
<evidence type="ECO:0000256" key="5">
    <source>
        <dbReference type="PIRSR" id="PIRSR602401-1"/>
    </source>
</evidence>
<dbReference type="STRING" id="1095630.A0A2J6T2E8"/>
<dbReference type="InParanoid" id="A0A2J6T2E8"/>
<dbReference type="PANTHER" id="PTHR46300">
    <property type="entry name" value="P450, PUTATIVE (EUROFUNG)-RELATED-RELATED"/>
    <property type="match status" value="1"/>
</dbReference>
<dbReference type="GO" id="GO:0004497">
    <property type="term" value="F:monooxygenase activity"/>
    <property type="evidence" value="ECO:0007669"/>
    <property type="project" value="UniProtKB-KW"/>
</dbReference>
<dbReference type="AlphaFoldDB" id="A0A2J6T2E8"/>
<comment type="cofactor">
    <cofactor evidence="5">
        <name>heme</name>
        <dbReference type="ChEBI" id="CHEBI:30413"/>
    </cofactor>
</comment>
<evidence type="ECO:0000256" key="3">
    <source>
        <dbReference type="ARBA" id="ARBA00023002"/>
    </source>
</evidence>
<dbReference type="GeneID" id="36586408"/>
<dbReference type="InterPro" id="IPR017972">
    <property type="entry name" value="Cyt_P450_CS"/>
</dbReference>
<sequence>MAVSISVLSSCLFVFVFILPRLWSRYQFNKKYRLPHVVPGWPIIGNSLDVPFPGGMWGVETARKYGEMYTCYLGGRAIVFLNSSRVVNDLLEKRAAIYSSRPFRPMCQDIMSGGARMLLMPHSDRWRNQRKIMHSILNNRQAETKFIAYQELESKQLVYDYMTDPENFHLANQRFSNSVIMSVVFGRRAAIDDPELKAILESVAVLAEYLFNPLKNICDAFPWLSNLPKPLQWWRPAGEAYFKRTRALYKGEYDRLVKKMENGTARPCFAVEVEQGAAKKEFAIDETEKLFVFSTLLEAGSDTSRNAITQAVAAMAAYPAWVIKARAMLDEVCGADAERLPSLSDREGLPYITAAAKECLRWRPFIQTGVPHMLVQDDEYEGYKFPAGTQFCWNAYAIALNEGDYADPMTFSPERFMDADLNNPLKGHWSFGTGRRVCVGYNVGANNIWIAIACLIYCFDITEDPDHPINTLNTNWEIHKEAPFKVKIAPRSQAHIELIKRISIEALTADY</sequence>
<keyword evidence="8" id="KW-1185">Reference proteome</keyword>
<reference evidence="7 8" key="1">
    <citation type="submission" date="2016-04" db="EMBL/GenBank/DDBJ databases">
        <title>A degradative enzymes factory behind the ericoid mycorrhizal symbiosis.</title>
        <authorList>
            <consortium name="DOE Joint Genome Institute"/>
            <person name="Martino E."/>
            <person name="Morin E."/>
            <person name="Grelet G."/>
            <person name="Kuo A."/>
            <person name="Kohler A."/>
            <person name="Daghino S."/>
            <person name="Barry K."/>
            <person name="Choi C."/>
            <person name="Cichocki N."/>
            <person name="Clum A."/>
            <person name="Copeland A."/>
            <person name="Hainaut M."/>
            <person name="Haridas S."/>
            <person name="Labutti K."/>
            <person name="Lindquist E."/>
            <person name="Lipzen A."/>
            <person name="Khouja H.-R."/>
            <person name="Murat C."/>
            <person name="Ohm R."/>
            <person name="Olson A."/>
            <person name="Spatafora J."/>
            <person name="Veneault-Fourrey C."/>
            <person name="Henrissat B."/>
            <person name="Grigoriev I."/>
            <person name="Martin F."/>
            <person name="Perotto S."/>
        </authorList>
    </citation>
    <scope>NUCLEOTIDE SEQUENCE [LARGE SCALE GENOMIC DNA]</scope>
    <source>
        <strain evidence="7 8">E</strain>
    </source>
</reference>
<dbReference type="PANTHER" id="PTHR46300:SF12">
    <property type="entry name" value="P450, PUTATIVE (EUROFUNG)-RELATED"/>
    <property type="match status" value="1"/>
</dbReference>
<evidence type="ECO:0000256" key="6">
    <source>
        <dbReference type="RuleBase" id="RU000461"/>
    </source>
</evidence>
<keyword evidence="4 5" id="KW-0408">Iron</keyword>
<evidence type="ECO:0000256" key="1">
    <source>
        <dbReference type="ARBA" id="ARBA00010617"/>
    </source>
</evidence>
<dbReference type="Pfam" id="PF00067">
    <property type="entry name" value="p450"/>
    <property type="match status" value="1"/>
</dbReference>
<accession>A0A2J6T2E8</accession>